<reference evidence="1 2" key="1">
    <citation type="submission" date="2021-03" db="EMBL/GenBank/DDBJ databases">
        <title>Antimicrobial resistance genes in bacteria isolated from Japanese honey, and their potential for conferring macrolide and lincosamide resistance in the American foulbrood pathogen Paenibacillus larvae.</title>
        <authorList>
            <person name="Okamoto M."/>
            <person name="Kumagai M."/>
            <person name="Kanamori H."/>
            <person name="Takamatsu D."/>
        </authorList>
    </citation>
    <scope>NUCLEOTIDE SEQUENCE [LARGE SCALE GENOMIC DNA]</scope>
    <source>
        <strain evidence="1 2">J41TS12</strain>
    </source>
</reference>
<accession>A0A919XVX4</accession>
<dbReference type="InterPro" id="IPR018679">
    <property type="entry name" value="DUF2161"/>
</dbReference>
<evidence type="ECO:0000313" key="2">
    <source>
        <dbReference type="Proteomes" id="UP000681162"/>
    </source>
</evidence>
<comment type="caution">
    <text evidence="1">The sequence shown here is derived from an EMBL/GenBank/DDBJ whole genome shotgun (WGS) entry which is preliminary data.</text>
</comment>
<protein>
    <submittedName>
        <fullName evidence="1">Uncharacterized protein</fullName>
    </submittedName>
</protein>
<proteinExistence type="predicted"/>
<dbReference type="AlphaFoldDB" id="A0A919XVX4"/>
<dbReference type="Proteomes" id="UP000681162">
    <property type="component" value="Unassembled WGS sequence"/>
</dbReference>
<dbReference type="EMBL" id="BORR01000013">
    <property type="protein sequence ID" value="GIO38618.1"/>
    <property type="molecule type" value="Genomic_DNA"/>
</dbReference>
<name>A0A919XVX4_9BACL</name>
<dbReference type="Pfam" id="PF09929">
    <property type="entry name" value="DUF2161"/>
    <property type="match status" value="1"/>
</dbReference>
<gene>
    <name evidence="1" type="ORF">J41TS12_34790</name>
</gene>
<sequence>MAVQYETELYAPLKAFFEQKGYSIKSEVKHCDLVGVHPERPELLIVEIKKTFNLPLLLQGLERQKLSSEVYLAVERNRSKRGAHNQRWNEITLLCRRLGLGLIAVTHYKTKPPFVEILCAPGDQVIVPAAKVIKRRSERLLNEFHERSGDYNVGGSHGTKLVTAYREKALRMALVMRDHQGIAPREVRDASGVGNAASILRSNYYGWFIRVSHGRYALTPSGVEALSQYAEVLEGLSLIASARSEEGS</sequence>
<evidence type="ECO:0000313" key="1">
    <source>
        <dbReference type="EMBL" id="GIO38618.1"/>
    </source>
</evidence>
<keyword evidence="2" id="KW-1185">Reference proteome</keyword>
<organism evidence="1 2">
    <name type="scientific">Paenibacillus antibioticophila</name>
    <dbReference type="NCBI Taxonomy" id="1274374"/>
    <lineage>
        <taxon>Bacteria</taxon>
        <taxon>Bacillati</taxon>
        <taxon>Bacillota</taxon>
        <taxon>Bacilli</taxon>
        <taxon>Bacillales</taxon>
        <taxon>Paenibacillaceae</taxon>
        <taxon>Paenibacillus</taxon>
    </lineage>
</organism>
<dbReference type="RefSeq" id="WP_212940884.1">
    <property type="nucleotide sequence ID" value="NZ_BORR01000013.1"/>
</dbReference>